<protein>
    <submittedName>
        <fullName evidence="2">Nitroreductase family protein</fullName>
    </submittedName>
</protein>
<evidence type="ECO:0000259" key="1">
    <source>
        <dbReference type="Pfam" id="PF14512"/>
    </source>
</evidence>
<reference evidence="2 3" key="1">
    <citation type="journal article" date="2016" name="ISME J.">
        <title>Chasing the elusive Euryarchaeota class WSA2: genomes reveal a uniquely fastidious methyl-reducing methanogen.</title>
        <authorList>
            <person name="Nobu M.K."/>
            <person name="Narihiro T."/>
            <person name="Kuroda K."/>
            <person name="Mei R."/>
            <person name="Liu W.T."/>
        </authorList>
    </citation>
    <scope>NUCLEOTIDE SEQUENCE [LARGE SCALE GENOMIC DNA]</scope>
    <source>
        <strain evidence="2">U1lsi0528_Bin089</strain>
    </source>
</reference>
<dbReference type="Pfam" id="PF14512">
    <property type="entry name" value="TM1586_NiRdase"/>
    <property type="match status" value="2"/>
</dbReference>
<dbReference type="InterPro" id="IPR029478">
    <property type="entry name" value="TM1586_NiRdase"/>
</dbReference>
<dbReference type="EMBL" id="LNGD01000025">
    <property type="protein sequence ID" value="KYC52720.1"/>
    <property type="molecule type" value="Genomic_DNA"/>
</dbReference>
<dbReference type="Proteomes" id="UP000075578">
    <property type="component" value="Unassembled WGS sequence"/>
</dbReference>
<feature type="domain" description="Putative nitroreductase TM1586" evidence="1">
    <location>
        <begin position="141"/>
        <end position="252"/>
    </location>
</feature>
<organism evidence="2 3">
    <name type="scientific">Candidatus Methanofastidiosum methylothiophilum</name>
    <dbReference type="NCBI Taxonomy" id="1705564"/>
    <lineage>
        <taxon>Archaea</taxon>
        <taxon>Methanobacteriati</taxon>
        <taxon>Methanobacteriota</taxon>
        <taxon>Stenosarchaea group</taxon>
        <taxon>Candidatus Methanofastidiosia</taxon>
        <taxon>Candidatus Methanofastidiosales</taxon>
        <taxon>Candidatus Methanofastidiosaceae</taxon>
        <taxon>Candidatus Methanofastidiosum</taxon>
    </lineage>
</organism>
<name>A0A150J682_9EURY</name>
<dbReference type="InterPro" id="IPR000415">
    <property type="entry name" value="Nitroreductase-like"/>
</dbReference>
<evidence type="ECO:0000313" key="3">
    <source>
        <dbReference type="Proteomes" id="UP000075578"/>
    </source>
</evidence>
<evidence type="ECO:0000313" key="2">
    <source>
        <dbReference type="EMBL" id="KYC52720.1"/>
    </source>
</evidence>
<dbReference type="GO" id="GO:0016491">
    <property type="term" value="F:oxidoreductase activity"/>
    <property type="evidence" value="ECO:0007669"/>
    <property type="project" value="InterPro"/>
</dbReference>
<dbReference type="SUPFAM" id="SSF55469">
    <property type="entry name" value="FMN-dependent nitroreductase-like"/>
    <property type="match status" value="1"/>
</dbReference>
<dbReference type="Gene3D" id="3.40.109.30">
    <property type="entry name" value="putative nitroreductase (tm1586), domain 2"/>
    <property type="match status" value="1"/>
</dbReference>
<feature type="domain" description="Putative nitroreductase TM1586" evidence="1">
    <location>
        <begin position="9"/>
        <end position="109"/>
    </location>
</feature>
<dbReference type="AlphaFoldDB" id="A0A150J682"/>
<gene>
    <name evidence="2" type="ORF">AMQ74_00626</name>
</gene>
<dbReference type="Gene3D" id="3.40.109.10">
    <property type="entry name" value="NADH Oxidase"/>
    <property type="match status" value="1"/>
</dbReference>
<comment type="caution">
    <text evidence="2">The sequence shown here is derived from an EMBL/GenBank/DDBJ whole genome shotgun (WGS) entry which is preliminary data.</text>
</comment>
<proteinExistence type="predicted"/>
<sequence>MLEKIDWESAINVRRSVRSFEMREVDKDSMDKLKIFMADMEASFTHNIKIRFFKANSDKKLYSTFNSPPDDMAFISNTDIVSISKVGFIGELAILYATNLGISTCWYGHYSLEELEKIMPHLGENNTSDNPKWGYGKGVVEGERAICISPLGYWKKDGLRLADRVTGSFMSYKRKEISELLQGSTESLTPELLYALDLSRKAPSGANSQHWRFKVSSDLKTISISMPVGYKHIKWEHPDVDIGICACHFWLGLLLKGIQSKVSVSEEEGRAVWQFEI</sequence>
<accession>A0A150J682</accession>